<reference evidence="2" key="1">
    <citation type="submission" date="2022-12" db="EMBL/GenBank/DDBJ databases">
        <authorList>
            <person name="Alioto T."/>
            <person name="Alioto T."/>
            <person name="Gomez Garrido J."/>
        </authorList>
    </citation>
    <scope>NUCLEOTIDE SEQUENCE</scope>
</reference>
<dbReference type="AlphaFoldDB" id="A0AA35KFJ8"/>
<feature type="transmembrane region" description="Helical" evidence="1">
    <location>
        <begin position="20"/>
        <end position="41"/>
    </location>
</feature>
<feature type="transmembrane region" description="Helical" evidence="1">
    <location>
        <begin position="53"/>
        <end position="71"/>
    </location>
</feature>
<name>A0AA35KFJ8_9SAUR</name>
<dbReference type="Proteomes" id="UP001178461">
    <property type="component" value="Chromosome 6"/>
</dbReference>
<keyword evidence="1" id="KW-1133">Transmembrane helix</keyword>
<keyword evidence="3" id="KW-1185">Reference proteome</keyword>
<keyword evidence="1" id="KW-0472">Membrane</keyword>
<evidence type="ECO:0000256" key="1">
    <source>
        <dbReference type="SAM" id="Phobius"/>
    </source>
</evidence>
<organism evidence="2 3">
    <name type="scientific">Podarcis lilfordi</name>
    <name type="common">Lilford's wall lizard</name>
    <dbReference type="NCBI Taxonomy" id="74358"/>
    <lineage>
        <taxon>Eukaryota</taxon>
        <taxon>Metazoa</taxon>
        <taxon>Chordata</taxon>
        <taxon>Craniata</taxon>
        <taxon>Vertebrata</taxon>
        <taxon>Euteleostomi</taxon>
        <taxon>Lepidosauria</taxon>
        <taxon>Squamata</taxon>
        <taxon>Bifurcata</taxon>
        <taxon>Unidentata</taxon>
        <taxon>Episquamata</taxon>
        <taxon>Laterata</taxon>
        <taxon>Lacertibaenia</taxon>
        <taxon>Lacertidae</taxon>
        <taxon>Podarcis</taxon>
    </lineage>
</organism>
<proteinExistence type="predicted"/>
<gene>
    <name evidence="2" type="ORF">PODLI_1B010149</name>
</gene>
<protein>
    <submittedName>
        <fullName evidence="2">Uncharacterized protein</fullName>
    </submittedName>
</protein>
<keyword evidence="1" id="KW-0812">Transmembrane</keyword>
<accession>A0AA35KFJ8</accession>
<evidence type="ECO:0000313" key="2">
    <source>
        <dbReference type="EMBL" id="CAI5777275.1"/>
    </source>
</evidence>
<evidence type="ECO:0000313" key="3">
    <source>
        <dbReference type="Proteomes" id="UP001178461"/>
    </source>
</evidence>
<dbReference type="EMBL" id="OX395131">
    <property type="protein sequence ID" value="CAI5777275.1"/>
    <property type="molecule type" value="Genomic_DNA"/>
</dbReference>
<sequence length="100" mass="11370">MLDHFATAISLSHPTPLLCLFLLLLTLCFTMEAQGMMWILWKSYGAGNVKTDLFLVFNIAVVSCLKQSYIAKYAYVEQKPKAEGRFLISNMSQGMEYSYL</sequence>